<comment type="cofactor">
    <cofactor evidence="1">
        <name>Mg(2+)</name>
        <dbReference type="ChEBI" id="CHEBI:18420"/>
    </cofactor>
</comment>
<dbReference type="EMBL" id="JAEKNR010000118">
    <property type="protein sequence ID" value="MBJ7598608.1"/>
    <property type="molecule type" value="Genomic_DNA"/>
</dbReference>
<dbReference type="PANTHER" id="PTHR33653">
    <property type="entry name" value="RIBONUCLEASE VAPC2"/>
    <property type="match status" value="1"/>
</dbReference>
<comment type="caution">
    <text evidence="8">The sequence shown here is derived from an EMBL/GenBank/DDBJ whole genome shotgun (WGS) entry which is preliminary data.</text>
</comment>
<keyword evidence="5" id="KW-0378">Hydrolase</keyword>
<keyword evidence="9" id="KW-1185">Reference proteome</keyword>
<dbReference type="InterPro" id="IPR050556">
    <property type="entry name" value="Type_II_TA_system_RNase"/>
</dbReference>
<dbReference type="AlphaFoldDB" id="A0A934N938"/>
<proteinExistence type="inferred from homology"/>
<dbReference type="Proteomes" id="UP000612893">
    <property type="component" value="Unassembled WGS sequence"/>
</dbReference>
<evidence type="ECO:0000313" key="8">
    <source>
        <dbReference type="EMBL" id="MBJ7598608.1"/>
    </source>
</evidence>
<evidence type="ECO:0000313" key="9">
    <source>
        <dbReference type="Proteomes" id="UP000612893"/>
    </source>
</evidence>
<sequence>MESGLVFASLPFLLEAGYSARNLQEHGELIDELLALPWAAIDQEVERRAIDAQGQLARAGHHRMPPVDVLLAALAERYELGVLHYDHDYDVLAARTDLDFSSVWLVQPSSL</sequence>
<protein>
    <recommendedName>
        <fullName evidence="10">PIN domain-containing protein</fullName>
    </recommendedName>
</protein>
<dbReference type="GO" id="GO:0004518">
    <property type="term" value="F:nuclease activity"/>
    <property type="evidence" value="ECO:0007669"/>
    <property type="project" value="UniProtKB-KW"/>
</dbReference>
<evidence type="ECO:0008006" key="10">
    <source>
        <dbReference type="Google" id="ProtNLM"/>
    </source>
</evidence>
<evidence type="ECO:0000256" key="5">
    <source>
        <dbReference type="ARBA" id="ARBA00022801"/>
    </source>
</evidence>
<name>A0A934N938_9BACT</name>
<evidence type="ECO:0000256" key="6">
    <source>
        <dbReference type="ARBA" id="ARBA00022842"/>
    </source>
</evidence>
<evidence type="ECO:0000256" key="4">
    <source>
        <dbReference type="ARBA" id="ARBA00022723"/>
    </source>
</evidence>
<dbReference type="SUPFAM" id="SSF88723">
    <property type="entry name" value="PIN domain-like"/>
    <property type="match status" value="1"/>
</dbReference>
<dbReference type="GO" id="GO:0016787">
    <property type="term" value="F:hydrolase activity"/>
    <property type="evidence" value="ECO:0007669"/>
    <property type="project" value="UniProtKB-KW"/>
</dbReference>
<dbReference type="Gene3D" id="3.40.50.1010">
    <property type="entry name" value="5'-nuclease"/>
    <property type="match status" value="1"/>
</dbReference>
<dbReference type="GO" id="GO:0046872">
    <property type="term" value="F:metal ion binding"/>
    <property type="evidence" value="ECO:0007669"/>
    <property type="project" value="UniProtKB-KW"/>
</dbReference>
<keyword evidence="6" id="KW-0460">Magnesium</keyword>
<dbReference type="InterPro" id="IPR029060">
    <property type="entry name" value="PIN-like_dom_sf"/>
</dbReference>
<evidence type="ECO:0000256" key="3">
    <source>
        <dbReference type="ARBA" id="ARBA00022722"/>
    </source>
</evidence>
<gene>
    <name evidence="8" type="ORF">JF922_11050</name>
</gene>
<evidence type="ECO:0000256" key="1">
    <source>
        <dbReference type="ARBA" id="ARBA00001946"/>
    </source>
</evidence>
<keyword evidence="4" id="KW-0479">Metal-binding</keyword>
<evidence type="ECO:0000256" key="7">
    <source>
        <dbReference type="ARBA" id="ARBA00038093"/>
    </source>
</evidence>
<organism evidence="8 9">
    <name type="scientific">Candidatus Nephthysia bennettiae</name>
    <dbReference type="NCBI Taxonomy" id="3127016"/>
    <lineage>
        <taxon>Bacteria</taxon>
        <taxon>Bacillati</taxon>
        <taxon>Candidatus Dormiibacterota</taxon>
        <taxon>Candidatus Dormibacteria</taxon>
        <taxon>Candidatus Dormibacterales</taxon>
        <taxon>Candidatus Dormibacteraceae</taxon>
        <taxon>Candidatus Nephthysia</taxon>
    </lineage>
</organism>
<comment type="similarity">
    <text evidence="7">Belongs to the PINc/VapC protein family.</text>
</comment>
<keyword evidence="3" id="KW-0540">Nuclease</keyword>
<keyword evidence="2" id="KW-1277">Toxin-antitoxin system</keyword>
<dbReference type="PANTHER" id="PTHR33653:SF1">
    <property type="entry name" value="RIBONUCLEASE VAPC2"/>
    <property type="match status" value="1"/>
</dbReference>
<reference evidence="8" key="1">
    <citation type="submission" date="2020-10" db="EMBL/GenBank/DDBJ databases">
        <title>Ca. Dormibacterota MAGs.</title>
        <authorList>
            <person name="Montgomery K."/>
        </authorList>
    </citation>
    <scope>NUCLEOTIDE SEQUENCE [LARGE SCALE GENOMIC DNA]</scope>
    <source>
        <strain evidence="8">SC8812_S17_10</strain>
    </source>
</reference>
<evidence type="ECO:0000256" key="2">
    <source>
        <dbReference type="ARBA" id="ARBA00022649"/>
    </source>
</evidence>
<accession>A0A934N938</accession>